<comment type="caution">
    <text evidence="1">The sequence shown here is derived from an EMBL/GenBank/DDBJ whole genome shotgun (WGS) entry which is preliminary data.</text>
</comment>
<keyword evidence="2" id="KW-1185">Reference proteome</keyword>
<evidence type="ECO:0000313" key="1">
    <source>
        <dbReference type="EMBL" id="MDE4907301.1"/>
    </source>
</evidence>
<evidence type="ECO:0000313" key="2">
    <source>
        <dbReference type="Proteomes" id="UP001143747"/>
    </source>
</evidence>
<proteinExistence type="predicted"/>
<reference evidence="1" key="1">
    <citation type="submission" date="2022-01" db="EMBL/GenBank/DDBJ databases">
        <title>Draft genome of Methanogenium marinum DSM 15558.</title>
        <authorList>
            <person name="Chen S.-C."/>
            <person name="You Y.-T."/>
        </authorList>
    </citation>
    <scope>NUCLEOTIDE SEQUENCE</scope>
    <source>
        <strain evidence="1">DSM 15558</strain>
    </source>
</reference>
<dbReference type="EMBL" id="JAKELO010000002">
    <property type="protein sequence ID" value="MDE4907301.1"/>
    <property type="molecule type" value="Genomic_DNA"/>
</dbReference>
<dbReference type="AlphaFoldDB" id="A0A9Q4PWF3"/>
<dbReference type="RefSeq" id="WP_274923961.1">
    <property type="nucleotide sequence ID" value="NZ_JAKELO010000002.1"/>
</dbReference>
<dbReference type="Proteomes" id="UP001143747">
    <property type="component" value="Unassembled WGS sequence"/>
</dbReference>
<accession>A0A9Q4PWF3</accession>
<name>A0A9Q4PWF3_9EURY</name>
<organism evidence="1 2">
    <name type="scientific">Methanogenium marinum</name>
    <dbReference type="NCBI Taxonomy" id="348610"/>
    <lineage>
        <taxon>Archaea</taxon>
        <taxon>Methanobacteriati</taxon>
        <taxon>Methanobacteriota</taxon>
        <taxon>Stenosarchaea group</taxon>
        <taxon>Methanomicrobia</taxon>
        <taxon>Methanomicrobiales</taxon>
        <taxon>Methanomicrobiaceae</taxon>
        <taxon>Methanogenium</taxon>
    </lineage>
</organism>
<protein>
    <submittedName>
        <fullName evidence="1">Uncharacterized protein</fullName>
    </submittedName>
</protein>
<sequence>MMDDLNAKIIETHRDVKWICRTLTEMKETDDDFENRIRNLEGWQAEKTGAERQMGDICADLRGIVGGVVAWLIYS</sequence>
<gene>
    <name evidence="1" type="ORF">L0665_01525</name>
</gene>